<keyword evidence="3" id="KW-0378">Hydrolase</keyword>
<name>A0A7W8LMB2_9SPIR</name>
<dbReference type="Pfam" id="PF09985">
    <property type="entry name" value="Glucodextran_C"/>
    <property type="match status" value="1"/>
</dbReference>
<organism evidence="3 4">
    <name type="scientific">Treponema ruminis</name>
    <dbReference type="NCBI Taxonomy" id="744515"/>
    <lineage>
        <taxon>Bacteria</taxon>
        <taxon>Pseudomonadati</taxon>
        <taxon>Spirochaetota</taxon>
        <taxon>Spirochaetia</taxon>
        <taxon>Spirochaetales</taxon>
        <taxon>Treponemataceae</taxon>
        <taxon>Treponema</taxon>
    </lineage>
</organism>
<dbReference type="Pfam" id="PF13287">
    <property type="entry name" value="Fn3_assoc"/>
    <property type="match status" value="1"/>
</dbReference>
<accession>A0A7W8LMB2</accession>
<dbReference type="SMART" id="SM00642">
    <property type="entry name" value="Aamy"/>
    <property type="match status" value="1"/>
</dbReference>
<feature type="domain" description="Glycosyl hydrolase family 13 catalytic" evidence="2">
    <location>
        <begin position="158"/>
        <end position="600"/>
    </location>
</feature>
<dbReference type="EMBL" id="JACHFQ010000005">
    <property type="protein sequence ID" value="MBB5226351.1"/>
    <property type="molecule type" value="Genomic_DNA"/>
</dbReference>
<dbReference type="PANTHER" id="PTHR10357">
    <property type="entry name" value="ALPHA-AMYLASE FAMILY MEMBER"/>
    <property type="match status" value="1"/>
</dbReference>
<dbReference type="PROSITE" id="PS51257">
    <property type="entry name" value="PROKAR_LIPOPROTEIN"/>
    <property type="match status" value="1"/>
</dbReference>
<feature type="chain" id="PRO_5031305119" evidence="1">
    <location>
        <begin position="25"/>
        <end position="1087"/>
    </location>
</feature>
<proteinExistence type="predicted"/>
<dbReference type="GO" id="GO:0016798">
    <property type="term" value="F:hydrolase activity, acting on glycosyl bonds"/>
    <property type="evidence" value="ECO:0007669"/>
    <property type="project" value="UniProtKB-KW"/>
</dbReference>
<keyword evidence="4" id="KW-1185">Reference proteome</keyword>
<dbReference type="InterPro" id="IPR019248">
    <property type="entry name" value="Glucodextran_C"/>
</dbReference>
<dbReference type="Gene3D" id="3.20.20.80">
    <property type="entry name" value="Glycosidases"/>
    <property type="match status" value="1"/>
</dbReference>
<keyword evidence="1" id="KW-0732">Signal</keyword>
<dbReference type="AlphaFoldDB" id="A0A7W8LMB2"/>
<dbReference type="InterPro" id="IPR006047">
    <property type="entry name" value="GH13_cat_dom"/>
</dbReference>
<protein>
    <submittedName>
        <fullName evidence="3">Glycosidase</fullName>
    </submittedName>
</protein>
<comment type="caution">
    <text evidence="3">The sequence shown here is derived from an EMBL/GenBank/DDBJ whole genome shotgun (WGS) entry which is preliminary data.</text>
</comment>
<dbReference type="RefSeq" id="WP_184659525.1">
    <property type="nucleotide sequence ID" value="NZ_CP031518.1"/>
</dbReference>
<evidence type="ECO:0000256" key="1">
    <source>
        <dbReference type="SAM" id="SignalP"/>
    </source>
</evidence>
<evidence type="ECO:0000259" key="2">
    <source>
        <dbReference type="SMART" id="SM00642"/>
    </source>
</evidence>
<keyword evidence="3" id="KW-0326">Glycosidase</keyword>
<feature type="signal peptide" evidence="1">
    <location>
        <begin position="1"/>
        <end position="24"/>
    </location>
</feature>
<evidence type="ECO:0000313" key="3">
    <source>
        <dbReference type="EMBL" id="MBB5226351.1"/>
    </source>
</evidence>
<dbReference type="GO" id="GO:0005975">
    <property type="term" value="P:carbohydrate metabolic process"/>
    <property type="evidence" value="ECO:0007669"/>
    <property type="project" value="InterPro"/>
</dbReference>
<dbReference type="SUPFAM" id="SSF49344">
    <property type="entry name" value="CBD9-like"/>
    <property type="match status" value="1"/>
</dbReference>
<sequence length="1087" mass="121062">MKKLIKGILSVSALVLFFASCGNSDEDSPSEAPSVAKVIPSFSPIGGFYKEKQSVSISCDDTEKIYYTITKKTYDDNGKWNERAWQTAVKNSKPTENSILYEKSFEIEDDCIIRAMAVKKDGTKRYAMTCFDFDLESNTDFSGTNLESPDWQNQVIYFLVTDRFANGNRENDKLTGLTDQNGNAYDESKVLPGQPVSGYNGGDLAGITQKLDYIKELGCTAIWITPPVKNQVAEGNYHGYHGYWASDFTKVDEHFGTLEDYQTLVDEAHKRGIAVIQDIVVNHTGDYQKISDNVQFTKEKIASGNTSDFKLNADSVPLNHPEQLPWAFNDIANLTEDEFENCSFYHFNSTITDFTNPAQRYTWQSSNLDDIATDNPVVRNLLRGSFRYWIDKAGIDGYRIDTVMYVEEDFFEDFINSTETGNLGIRPYAATKGKKDFINFGEAWSSDEKLVSGYTRSEIGQKRIDGMIYFPLRFAITDTISGGSRTDAISKVLMNRYKKDSNVYYQNPDRLVTWIDNHDTERFGKIMYGTPELVKAAYGIIFTIPGIPQLYYGVEQGFDGDDRAGMFAGSYKSAGQVQSQDYFGTDGEWFKYFQNLIAMRKENAVFRSNRLEILADTSSGAGLFAYVIQQTDSEGKAVDGSAKNKAIYIMNTSGVAQVLSNTCSLLAAGEEYKIISEVSACPSASELASVINIGKNKEAEAIIPGHSCAIYLLEKTNSSVADSSGVVKITSLPENTVSGNSLEIKGKATKAGLVKAVIDGDYSAAVETNVNANEEFSINLKTDSFNTGKIEVQLLLISEGGYYYSEKESFDFSRPYVFVKRIKDGVLDDNGVGIARGKVALPTDTSFIHQMDIMGVDVYRAGNNIRLGVMMNTLSNTWNPTSNYFDHVIFHLFISDGDDNTGCEYHPNYDYKLPENFGKWDYMYQCNGWGQAFYSCDGAGKDSLGKAVTPTPSNNPVVDWKNITNTEGLAKLKSTWNKYLKNEIAAGTEWQDVPGMIWFTIPANAIGNPANLSGYKFYINTYDFDMGNPRGMIVGKPEQYKYATSLSFEETGSSLNKESLSEDEINKIILDKTPKVIDELDASIILE</sequence>
<dbReference type="SUPFAM" id="SSF51445">
    <property type="entry name" value="(Trans)glycosidases"/>
    <property type="match status" value="1"/>
</dbReference>
<dbReference type="InterPro" id="IPR017853">
    <property type="entry name" value="GH"/>
</dbReference>
<dbReference type="InterPro" id="IPR026876">
    <property type="entry name" value="Fn3_assoc_repeat"/>
</dbReference>
<reference evidence="3 4" key="1">
    <citation type="submission" date="2020-08" db="EMBL/GenBank/DDBJ databases">
        <title>Genomic Encyclopedia of Type Strains, Phase IV (KMG-IV): sequencing the most valuable type-strain genomes for metagenomic binning, comparative biology and taxonomic classification.</title>
        <authorList>
            <person name="Goeker M."/>
        </authorList>
    </citation>
    <scope>NUCLEOTIDE SEQUENCE [LARGE SCALE GENOMIC DNA]</scope>
    <source>
        <strain evidence="3 4">DSM 103462</strain>
    </source>
</reference>
<gene>
    <name evidence="3" type="ORF">HNP76_001724</name>
</gene>
<dbReference type="Pfam" id="PF00128">
    <property type="entry name" value="Alpha-amylase"/>
    <property type="match status" value="1"/>
</dbReference>
<dbReference type="Proteomes" id="UP000518887">
    <property type="component" value="Unassembled WGS sequence"/>
</dbReference>
<evidence type="ECO:0000313" key="4">
    <source>
        <dbReference type="Proteomes" id="UP000518887"/>
    </source>
</evidence>
<dbReference type="PANTHER" id="PTHR10357:SF209">
    <property type="entry name" value="PERIPLASMIC ALPHA-AMYLASE"/>
    <property type="match status" value="1"/>
</dbReference>